<evidence type="ECO:0000256" key="7">
    <source>
        <dbReference type="SAM" id="MobiDB-lite"/>
    </source>
</evidence>
<feature type="non-terminal residue" evidence="9">
    <location>
        <position position="1"/>
    </location>
</feature>
<accession>A0A9D5H0E5</accession>
<dbReference type="InterPro" id="IPR009617">
    <property type="entry name" value="Seipin"/>
</dbReference>
<feature type="compositionally biased region" description="Basic and acidic residues" evidence="7">
    <location>
        <begin position="20"/>
        <end position="30"/>
    </location>
</feature>
<protein>
    <recommendedName>
        <fullName evidence="11">Seipin</fullName>
    </recommendedName>
</protein>
<dbReference type="GO" id="GO:0006629">
    <property type="term" value="P:lipid metabolic process"/>
    <property type="evidence" value="ECO:0007669"/>
    <property type="project" value="UniProtKB-KW"/>
</dbReference>
<feature type="transmembrane region" description="Helical" evidence="8">
    <location>
        <begin position="250"/>
        <end position="275"/>
    </location>
</feature>
<keyword evidence="4 8" id="KW-1133">Transmembrane helix</keyword>
<keyword evidence="6 8" id="KW-0472">Membrane</keyword>
<keyword evidence="10" id="KW-1185">Reference proteome</keyword>
<dbReference type="PANTHER" id="PTHR21212">
    <property type="entry name" value="BERNARDINELLI-SEIP CONGENITAL LIPODYSTROPHY 2 HOMOLOG BSCL2 PROTEIN"/>
    <property type="match status" value="1"/>
</dbReference>
<dbReference type="AlphaFoldDB" id="A0A9D5H0E5"/>
<reference evidence="9 10" key="1">
    <citation type="journal article" date="2022" name="Nat. Genet.">
        <title>Improved pea reference genome and pan-genome highlight genomic features and evolutionary characteristics.</title>
        <authorList>
            <person name="Yang T."/>
            <person name="Liu R."/>
            <person name="Luo Y."/>
            <person name="Hu S."/>
            <person name="Wang D."/>
            <person name="Wang C."/>
            <person name="Pandey M.K."/>
            <person name="Ge S."/>
            <person name="Xu Q."/>
            <person name="Li N."/>
            <person name="Li G."/>
            <person name="Huang Y."/>
            <person name="Saxena R.K."/>
            <person name="Ji Y."/>
            <person name="Li M."/>
            <person name="Yan X."/>
            <person name="He Y."/>
            <person name="Liu Y."/>
            <person name="Wang X."/>
            <person name="Xiang C."/>
            <person name="Varshney R.K."/>
            <person name="Ding H."/>
            <person name="Gao S."/>
            <person name="Zong X."/>
        </authorList>
    </citation>
    <scope>NUCLEOTIDE SEQUENCE [LARGE SCALE GENOMIC DNA]</scope>
    <source>
        <strain evidence="9 10">cv. Zhongwan 6</strain>
    </source>
</reference>
<evidence type="ECO:0000256" key="6">
    <source>
        <dbReference type="ARBA" id="ARBA00023136"/>
    </source>
</evidence>
<feature type="compositionally biased region" description="Polar residues" evidence="7">
    <location>
        <begin position="117"/>
        <end position="138"/>
    </location>
</feature>
<comment type="caution">
    <text evidence="9">The sequence shown here is derived from an EMBL/GenBank/DDBJ whole genome shotgun (WGS) entry which is preliminary data.</text>
</comment>
<keyword evidence="5" id="KW-0443">Lipid metabolism</keyword>
<dbReference type="GO" id="GO:0140042">
    <property type="term" value="P:lipid droplet formation"/>
    <property type="evidence" value="ECO:0007669"/>
    <property type="project" value="UniProtKB-ARBA"/>
</dbReference>
<evidence type="ECO:0000256" key="3">
    <source>
        <dbReference type="ARBA" id="ARBA00022824"/>
    </source>
</evidence>
<dbReference type="EMBL" id="JAMSHJ010000001">
    <property type="protein sequence ID" value="KAI5447647.1"/>
    <property type="molecule type" value="Genomic_DNA"/>
</dbReference>
<organism evidence="9 10">
    <name type="scientific">Pisum sativum</name>
    <name type="common">Garden pea</name>
    <name type="synonym">Lathyrus oleraceus</name>
    <dbReference type="NCBI Taxonomy" id="3888"/>
    <lineage>
        <taxon>Eukaryota</taxon>
        <taxon>Viridiplantae</taxon>
        <taxon>Streptophyta</taxon>
        <taxon>Embryophyta</taxon>
        <taxon>Tracheophyta</taxon>
        <taxon>Spermatophyta</taxon>
        <taxon>Magnoliopsida</taxon>
        <taxon>eudicotyledons</taxon>
        <taxon>Gunneridae</taxon>
        <taxon>Pentapetalae</taxon>
        <taxon>rosids</taxon>
        <taxon>fabids</taxon>
        <taxon>Fabales</taxon>
        <taxon>Fabaceae</taxon>
        <taxon>Papilionoideae</taxon>
        <taxon>50 kb inversion clade</taxon>
        <taxon>NPAAA clade</taxon>
        <taxon>Hologalegina</taxon>
        <taxon>IRL clade</taxon>
        <taxon>Fabeae</taxon>
        <taxon>Lathyrus</taxon>
    </lineage>
</organism>
<keyword evidence="2 8" id="KW-0812">Transmembrane</keyword>
<evidence type="ECO:0000256" key="1">
    <source>
        <dbReference type="ARBA" id="ARBA00004477"/>
    </source>
</evidence>
<dbReference type="PANTHER" id="PTHR21212:SF0">
    <property type="entry name" value="SEIPIN"/>
    <property type="match status" value="1"/>
</dbReference>
<evidence type="ECO:0000256" key="5">
    <source>
        <dbReference type="ARBA" id="ARBA00023098"/>
    </source>
</evidence>
<proteinExistence type="predicted"/>
<feature type="compositionally biased region" description="Polar residues" evidence="7">
    <location>
        <begin position="31"/>
        <end position="45"/>
    </location>
</feature>
<feature type="transmembrane region" description="Helical" evidence="8">
    <location>
        <begin position="177"/>
        <end position="197"/>
    </location>
</feature>
<evidence type="ECO:0000256" key="4">
    <source>
        <dbReference type="ARBA" id="ARBA00022989"/>
    </source>
</evidence>
<evidence type="ECO:0000313" key="9">
    <source>
        <dbReference type="EMBL" id="KAI5447647.1"/>
    </source>
</evidence>
<comment type="subcellular location">
    <subcellularLocation>
        <location evidence="1">Endoplasmic reticulum membrane</location>
        <topology evidence="1">Multi-pass membrane protein</topology>
    </subcellularLocation>
</comment>
<feature type="transmembrane region" description="Helical" evidence="8">
    <location>
        <begin position="209"/>
        <end position="229"/>
    </location>
</feature>
<gene>
    <name evidence="9" type="ORF">KIW84_015192</name>
</gene>
<dbReference type="Pfam" id="PF06775">
    <property type="entry name" value="Seipin"/>
    <property type="match status" value="1"/>
</dbReference>
<evidence type="ECO:0000256" key="8">
    <source>
        <dbReference type="SAM" id="Phobius"/>
    </source>
</evidence>
<sequence length="522" mass="59055">EMEPLASIYEHEGDDIFTEALHHCSVDSKPETSTSDSTLSHSKPISSEPHDPHSNPPSPSPATILRRRSIRLGNKQSSDSSTNTDSTNVTKRSFQHKPRYSNLKHDENFTAKPYSEEPQQTSVFEENNDESTVTTSTNDAEHDDSVDSALLIGDANSSFLELVVGLVIKALGFQIKLIFMFVTYPLLFMFRCCLFFMDPFGTTRVCKNIFFGILCRVWNIMFGCIKPYVRKYFKGNVSIWSVMFRIGWGFLWLMYVCCILIGLLLSSFVFSGFLMKCFVEKPIQMKEVLNFDYTKLSPIAYVPIISCDGVVSGKDSESNGQAGKVMTMGERVIPSKHKVHVTVSLRVPESGYNRNLGVFQVRVDFLLSSGKKIASLSQPCMLRFTSEPIRLIMTFIKIAPLITGYTSETQILNVKMRGFIEGNIPTSCLKVTLEQRPEYQPGAGIPEIYDASLVVESEPPFFKRIIWHWKMSIFLWIAMMSLFTELIFVLVFCRHIIIPRTRQRVAASARGPATLDRHQAQS</sequence>
<name>A0A9D5H0E5_PEA</name>
<keyword evidence="3" id="KW-0256">Endoplasmic reticulum</keyword>
<evidence type="ECO:0000256" key="2">
    <source>
        <dbReference type="ARBA" id="ARBA00022692"/>
    </source>
</evidence>
<feature type="compositionally biased region" description="Low complexity" evidence="7">
    <location>
        <begin position="77"/>
        <end position="88"/>
    </location>
</feature>
<feature type="transmembrane region" description="Helical" evidence="8">
    <location>
        <begin position="473"/>
        <end position="493"/>
    </location>
</feature>
<feature type="region of interest" description="Disordered" evidence="7">
    <location>
        <begin position="20"/>
        <end position="141"/>
    </location>
</feature>
<evidence type="ECO:0000313" key="10">
    <source>
        <dbReference type="Proteomes" id="UP001058974"/>
    </source>
</evidence>
<evidence type="ECO:0008006" key="11">
    <source>
        <dbReference type="Google" id="ProtNLM"/>
    </source>
</evidence>
<dbReference type="CDD" id="cd23995">
    <property type="entry name" value="Seipin_BSCL2_like"/>
    <property type="match status" value="1"/>
</dbReference>
<dbReference type="Proteomes" id="UP001058974">
    <property type="component" value="Chromosome 1"/>
</dbReference>
<dbReference type="GO" id="GO:0005789">
    <property type="term" value="C:endoplasmic reticulum membrane"/>
    <property type="evidence" value="ECO:0007669"/>
    <property type="project" value="UniProtKB-SubCell"/>
</dbReference>
<dbReference type="Gramene" id="Psat01G0519200-T1">
    <property type="protein sequence ID" value="KAI5447647.1"/>
    <property type="gene ID" value="KIW84_015192"/>
</dbReference>